<dbReference type="KEGG" id="ptkz:JDV02_005120"/>
<gene>
    <name evidence="3" type="ORF">JDV02_005120</name>
</gene>
<dbReference type="EMBL" id="CP086357">
    <property type="protein sequence ID" value="UNI18882.1"/>
    <property type="molecule type" value="Genomic_DNA"/>
</dbReference>
<feature type="compositionally biased region" description="Low complexity" evidence="1">
    <location>
        <begin position="212"/>
        <end position="225"/>
    </location>
</feature>
<dbReference type="RefSeq" id="XP_047842363.1">
    <property type="nucleotide sequence ID" value="XM_047986382.1"/>
</dbReference>
<dbReference type="Pfam" id="PF06985">
    <property type="entry name" value="HET"/>
    <property type="match status" value="1"/>
</dbReference>
<feature type="compositionally biased region" description="Gly residues" evidence="1">
    <location>
        <begin position="44"/>
        <end position="67"/>
    </location>
</feature>
<feature type="compositionally biased region" description="Low complexity" evidence="1">
    <location>
        <begin position="940"/>
        <end position="953"/>
    </location>
</feature>
<name>A0A9Q8QGL6_9HYPO</name>
<evidence type="ECO:0000313" key="3">
    <source>
        <dbReference type="EMBL" id="UNI18882.1"/>
    </source>
</evidence>
<feature type="compositionally biased region" description="Basic residues" evidence="1">
    <location>
        <begin position="25"/>
        <end position="41"/>
    </location>
</feature>
<proteinExistence type="predicted"/>
<feature type="region of interest" description="Disordered" evidence="1">
    <location>
        <begin position="194"/>
        <end position="234"/>
    </location>
</feature>
<feature type="compositionally biased region" description="Low complexity" evidence="1">
    <location>
        <begin position="1000"/>
        <end position="1011"/>
    </location>
</feature>
<feature type="region of interest" description="Disordered" evidence="1">
    <location>
        <begin position="829"/>
        <end position="872"/>
    </location>
</feature>
<dbReference type="AlphaFoldDB" id="A0A9Q8QGL6"/>
<dbReference type="GeneID" id="72067070"/>
<organism evidence="3 4">
    <name type="scientific">Purpureocillium takamizusanense</name>
    <dbReference type="NCBI Taxonomy" id="2060973"/>
    <lineage>
        <taxon>Eukaryota</taxon>
        <taxon>Fungi</taxon>
        <taxon>Dikarya</taxon>
        <taxon>Ascomycota</taxon>
        <taxon>Pezizomycotina</taxon>
        <taxon>Sordariomycetes</taxon>
        <taxon>Hypocreomycetidae</taxon>
        <taxon>Hypocreales</taxon>
        <taxon>Ophiocordycipitaceae</taxon>
        <taxon>Purpureocillium</taxon>
    </lineage>
</organism>
<feature type="compositionally biased region" description="Basic and acidic residues" evidence="1">
    <location>
        <begin position="12"/>
        <end position="22"/>
    </location>
</feature>
<accession>A0A9Q8QGL6</accession>
<feature type="compositionally biased region" description="Low complexity" evidence="1">
    <location>
        <begin position="837"/>
        <end position="857"/>
    </location>
</feature>
<dbReference type="Proteomes" id="UP000829364">
    <property type="component" value="Chromosome 4"/>
</dbReference>
<feature type="region of interest" description="Disordered" evidence="1">
    <location>
        <begin position="117"/>
        <end position="157"/>
    </location>
</feature>
<feature type="region of interest" description="Disordered" evidence="1">
    <location>
        <begin position="1"/>
        <end position="87"/>
    </location>
</feature>
<reference evidence="3" key="1">
    <citation type="submission" date="2021-11" db="EMBL/GenBank/DDBJ databases">
        <title>Purpureocillium_takamizusanense_genome.</title>
        <authorList>
            <person name="Nguyen N.-H."/>
        </authorList>
    </citation>
    <scope>NUCLEOTIDE SEQUENCE</scope>
    <source>
        <strain evidence="3">PT3</strain>
    </source>
</reference>
<dbReference type="InterPro" id="IPR010730">
    <property type="entry name" value="HET"/>
</dbReference>
<feature type="region of interest" description="Disordered" evidence="1">
    <location>
        <begin position="940"/>
        <end position="1018"/>
    </location>
</feature>
<evidence type="ECO:0000256" key="1">
    <source>
        <dbReference type="SAM" id="MobiDB-lite"/>
    </source>
</evidence>
<keyword evidence="4" id="KW-1185">Reference proteome</keyword>
<evidence type="ECO:0000313" key="4">
    <source>
        <dbReference type="Proteomes" id="UP000829364"/>
    </source>
</evidence>
<protein>
    <recommendedName>
        <fullName evidence="2">Heterokaryon incompatibility domain-containing protein</fullName>
    </recommendedName>
</protein>
<dbReference type="OrthoDB" id="5428863at2759"/>
<feature type="compositionally biased region" description="Acidic residues" evidence="1">
    <location>
        <begin position="126"/>
        <end position="135"/>
    </location>
</feature>
<evidence type="ECO:0000259" key="2">
    <source>
        <dbReference type="Pfam" id="PF06985"/>
    </source>
</evidence>
<dbReference type="PANTHER" id="PTHR33112">
    <property type="entry name" value="DOMAIN PROTEIN, PUTATIVE-RELATED"/>
    <property type="match status" value="1"/>
</dbReference>
<feature type="domain" description="Heterokaryon incompatibility" evidence="2">
    <location>
        <begin position="396"/>
        <end position="533"/>
    </location>
</feature>
<dbReference type="PANTHER" id="PTHR33112:SF1">
    <property type="entry name" value="HETEROKARYON INCOMPATIBILITY DOMAIN-CONTAINING PROTEIN"/>
    <property type="match status" value="1"/>
</dbReference>
<sequence length="1030" mass="109602">MKKISQILTARKRPDSELEGGRSRSSSRSRSRSQTRSRSRGGGKDAVGGGGGGGAGGVGGAGGGGGFDATEVHQLPSRRGTPVSLARQKSGLLLAPARAMSTGRIIADADQHTDDLLDGNRLSDDHVDDDDNDDDNSSRRCSISRPRHQRRARQPPPYRVCPICAGISFPQLLAWQPGSPRPWIPLTHVLVPPPPLPPSPPASTDGRGGGASSSAGPSASPSPTAHEPPPPPPPHPRCPYCAFFQAMLLLDAAGGGTFTPYLRIRRAFERLGGVGERHPLAGEVLGEVMTRNKALPWGYIIRAAEDDGDVGDHAQLELYTSSGHDGLPPRIRGRTVTPLLDHRVPKCWLDYCRRHHADKPCCEPNDGPPVPGLRLVDCEDKRVVCVDDIDGDEPEYLTFSYASDEPDGPSVSSPDHYLPEKLPTLFDDAITLTTSLGFRYLWIDRFCLPEPELRNQRILHLDLLGDIFSRSSLTLIVTSGDESHDVDAGIPGVSIPRPQQLSIQTPAGIFTTTLLRPDIEIATSPWSARAWTYEQGLFARRRLVLTPSQAYFQCRALHCHESIALPLRLAPGVNLGRVFPPYAAPPRPAQLQDQIGAYMALEMPHNKDRLDGFRAVLREYARLLGLAVDSFCALPLFHPDAFVNVNVVSQTDRLAIGLGWTPERALTPAQSLIDGDLPEPGYALAHDAAFPSWTWLAWAPREEARRRSAASGSTAAATAASVQLTAFHFSLLGEASPIVDGACSAPGMEISVGFTDGAVLSWEIDGDAIGKRGESAAFLRVGTYCFDMTVRWRDSSNSFVLDDGGDDETVRLPGSIAATILSWVRASPPLPPPAPSSSPSSASSSTLPPYSPTPAADTHAHGHNHAHDHEQPQGHHALVAVLISGRNWKLPVSSTVAGPSSGSGSGGAATLLVCHHRDWDPAAPLVRLGAVGLAFGAFAPGSSRPSPSSSSSSSRHHPRRPADAVLRGVRPGQWGRATSSSSSVLDDGGKSAASAGGGSRRSSGTAATTAAGAGGETGEIELWRRELDLY</sequence>